<name>A0ABU0LYU7_9BACT</name>
<reference evidence="1" key="1">
    <citation type="submission" date="2023-07" db="EMBL/GenBank/DDBJ databases">
        <title>Genomic Encyclopedia of Type Strains, Phase IV (KMG-IV): sequencing the most valuable type-strain genomes for metagenomic binning, comparative biology and taxonomic classification.</title>
        <authorList>
            <person name="Goeker M."/>
        </authorList>
    </citation>
    <scope>NUCLEOTIDE SEQUENCE [LARGE SCALE GENOMIC DNA]</scope>
    <source>
        <strain evidence="1">DSM 21204</strain>
    </source>
</reference>
<comment type="caution">
    <text evidence="1">The sequence shown here is derived from an EMBL/GenBank/DDBJ whole genome shotgun (WGS) entry which is preliminary data.</text>
</comment>
<sequence length="917" mass="103483">MASGVLAACAPTITHNTDHSQLKKPELADVLDQQSVQSLTADSNWTNLNDLEFSPNFYKQSNYEPIHGLIEAFHGFDADIDLDYLLNSAAYQKIIAELSAESIRNDILDNLKFLAFSKPHLNIDFKGLKLDFQLEKVSEHQLLLKNFLFSFELVNRSKTLADLFNSITIAPNSRAQISIRAAELEVKPWYKNTNTSEGGVSNYFSSWKLTDPKNLMDINVNYVKRFIYEGAEQTPIQEEIATASTPTDAQLQSSTGAVNTLEILPYRSFALNTYYTRVRENYDFQSLHNAAMKKISGLTGQQLKDDLTNDAINFRRIYYSNLSSDINNILKYFITPNIRGNDGINYSLLDLLYKNKAKAANDALLSNFNIPGALKDVLSNVFSVQENESLPPLEQIYAFIQALLNNNLASYVYHNLDIEVTWIKDPEIDLTNPNIPKVSMEYTEKITFKKELNFPLKGTVKYKDQEITYDVSKLFDLGRILKGFGFSFGGSNAFDGIVSTLINDLQLDDLKIPAGTYISTNYKADKGNLLFYMPKTFDVKMASNYTFGWQVDQVKSTTDLSGFYGVVIPILEKLNQYELGADNTSILGLISLNSVISKLRKGDLKSLLQALTFFFLPYQPRPQKNQSTESESNSNNPKIDRPVETLVKNLLKIPLVFTNSQISAMVSQAFYELPQTINKVPLYSNLGSNPQHFIINSDLNLEGLVALAPTSEVANSNTDYKHPQKLQLIWKDAAEKLQADGYNYFLSDHSTIIQNDNRDKEYDEIINTIQTNDDVNDELIQKLKDVAKKYYENPVNSNVEPEISITKVPLFEAFNNLLNQPLSANNIINNSPTIKNLITSIISTIVSLDPYIITTTYSLNSNQFGEHKDGKYSSEIDMRKSTYMKFISPKIDFGKLSFPSVSQILKELGSSLFSIFK</sequence>
<dbReference type="EMBL" id="JAUSWO010000001">
    <property type="protein sequence ID" value="MDQ0513875.1"/>
    <property type="molecule type" value="Genomic_DNA"/>
</dbReference>
<organism evidence="1 2">
    <name type="scientific">Mycoplasmoides fastidiosum</name>
    <dbReference type="NCBI Taxonomy" id="92758"/>
    <lineage>
        <taxon>Bacteria</taxon>
        <taxon>Bacillati</taxon>
        <taxon>Mycoplasmatota</taxon>
        <taxon>Mycoplasmoidales</taxon>
        <taxon>Mycoplasmoidaceae</taxon>
        <taxon>Mycoplasmoides</taxon>
    </lineage>
</organism>
<protein>
    <recommendedName>
        <fullName evidence="3">Lipoprotein</fullName>
    </recommendedName>
</protein>
<keyword evidence="2" id="KW-1185">Reference proteome</keyword>
<evidence type="ECO:0000313" key="1">
    <source>
        <dbReference type="EMBL" id="MDQ0513875.1"/>
    </source>
</evidence>
<gene>
    <name evidence="1" type="ORF">J2Z62_000313</name>
</gene>
<evidence type="ECO:0000313" key="2">
    <source>
        <dbReference type="Proteomes" id="UP001240643"/>
    </source>
</evidence>
<evidence type="ECO:0008006" key="3">
    <source>
        <dbReference type="Google" id="ProtNLM"/>
    </source>
</evidence>
<dbReference type="Proteomes" id="UP001240643">
    <property type="component" value="Unassembled WGS sequence"/>
</dbReference>
<accession>A0ABU0LYU7</accession>
<proteinExistence type="predicted"/>
<dbReference type="RefSeq" id="WP_256547431.1">
    <property type="nucleotide sequence ID" value="NZ_CP101809.1"/>
</dbReference>